<evidence type="ECO:0000256" key="7">
    <source>
        <dbReference type="ARBA" id="ARBA00022723"/>
    </source>
</evidence>
<dbReference type="GO" id="GO:0046872">
    <property type="term" value="F:metal ion binding"/>
    <property type="evidence" value="ECO:0007669"/>
    <property type="project" value="UniProtKB-KW"/>
</dbReference>
<evidence type="ECO:0000256" key="9">
    <source>
        <dbReference type="ARBA" id="ARBA00022801"/>
    </source>
</evidence>
<feature type="binding site" evidence="12">
    <location>
        <position position="206"/>
    </location>
    <ligand>
        <name>Mg(2+)</name>
        <dbReference type="ChEBI" id="CHEBI:18420"/>
        <label>1</label>
    </ligand>
</feature>
<dbReference type="Proteomes" id="UP000398217">
    <property type="component" value="Unassembled WGS sequence"/>
</dbReference>
<dbReference type="Gene3D" id="3.40.970.10">
    <property type="entry name" value="Ribonuclease H1, N-terminal domain"/>
    <property type="match status" value="1"/>
</dbReference>
<dbReference type="PIRSF" id="PIRSF037839">
    <property type="entry name" value="Ribonuclease_H"/>
    <property type="match status" value="1"/>
</dbReference>
<dbReference type="InterPro" id="IPR036397">
    <property type="entry name" value="RNaseH_sf"/>
</dbReference>
<dbReference type="SUPFAM" id="SSF53098">
    <property type="entry name" value="Ribonuclease H-like"/>
    <property type="match status" value="1"/>
</dbReference>
<comment type="cofactor">
    <cofactor evidence="1">
        <name>Mg(2+)</name>
        <dbReference type="ChEBI" id="CHEBI:18420"/>
    </cofactor>
</comment>
<name>A0A5M4BA62_9FLAO</name>
<proteinExistence type="inferred from homology"/>
<keyword evidence="12" id="KW-0464">Manganese</keyword>
<keyword evidence="11" id="KW-0963">Cytoplasm</keyword>
<organism evidence="14 15">
    <name type="scientific">Capnocytophaga felis</name>
    <dbReference type="NCBI Taxonomy" id="2267611"/>
    <lineage>
        <taxon>Bacteria</taxon>
        <taxon>Pseudomonadati</taxon>
        <taxon>Bacteroidota</taxon>
        <taxon>Flavobacteriia</taxon>
        <taxon>Flavobacteriales</taxon>
        <taxon>Flavobacteriaceae</taxon>
        <taxon>Capnocytophaga</taxon>
    </lineage>
</organism>
<feature type="binding site" evidence="12">
    <location>
        <position position="85"/>
    </location>
    <ligand>
        <name>Mg(2+)</name>
        <dbReference type="ChEBI" id="CHEBI:18420"/>
        <label>1</label>
    </ligand>
</feature>
<comment type="cofactor">
    <cofactor evidence="12">
        <name>Mn(2+)</name>
        <dbReference type="ChEBI" id="CHEBI:29035"/>
    </cofactor>
    <cofactor evidence="12">
        <name>Mg(2+)</name>
        <dbReference type="ChEBI" id="CHEBI:18420"/>
    </cofactor>
    <text evidence="12">Binds 2 metal ions per subunit. Manganese or magnesium.</text>
</comment>
<keyword evidence="6 11" id="KW-0540">Nuclease</keyword>
<dbReference type="FunFam" id="3.40.970.10:FF:000002">
    <property type="entry name" value="Ribonuclease H"/>
    <property type="match status" value="1"/>
</dbReference>
<keyword evidence="8 11" id="KW-0255">Endonuclease</keyword>
<dbReference type="InterPro" id="IPR002156">
    <property type="entry name" value="RNaseH_domain"/>
</dbReference>
<dbReference type="InterPro" id="IPR012337">
    <property type="entry name" value="RNaseH-like_sf"/>
</dbReference>
<evidence type="ECO:0000256" key="2">
    <source>
        <dbReference type="ARBA" id="ARBA00004065"/>
    </source>
</evidence>
<feature type="binding site" evidence="12">
    <location>
        <position position="123"/>
    </location>
    <ligand>
        <name>Mg(2+)</name>
        <dbReference type="ChEBI" id="CHEBI:18420"/>
        <label>2</label>
    </ligand>
</feature>
<dbReference type="RefSeq" id="WP_155284944.1">
    <property type="nucleotide sequence ID" value="NZ_BLBC01000009.1"/>
</dbReference>
<dbReference type="GO" id="GO:0005737">
    <property type="term" value="C:cytoplasm"/>
    <property type="evidence" value="ECO:0007669"/>
    <property type="project" value="UniProtKB-SubCell"/>
</dbReference>
<reference evidence="15" key="1">
    <citation type="journal article" date="2020" name="Int. J. Syst. Evol. Microbiol.">
        <title>Capnocytophaga felis sp. nov. isolated from the feline oral cavity.</title>
        <authorList>
            <person name="Suzuki M."/>
            <person name="Umeda K."/>
            <person name="Kimura M."/>
            <person name="Imaoka K."/>
            <person name="Morikawa S."/>
            <person name="Maeda K."/>
        </authorList>
    </citation>
    <scope>NUCLEOTIDE SEQUENCE [LARGE SCALE GENOMIC DNA]</scope>
    <source>
        <strain evidence="15">KC07070</strain>
    </source>
</reference>
<accession>A0A5M4BA62</accession>
<dbReference type="InterPro" id="IPR011320">
    <property type="entry name" value="RNase_H1_N"/>
</dbReference>
<evidence type="ECO:0000256" key="1">
    <source>
        <dbReference type="ARBA" id="ARBA00001946"/>
    </source>
</evidence>
<protein>
    <recommendedName>
        <fullName evidence="5 11">Ribonuclease H</fullName>
        <ecNumber evidence="4 11">3.1.26.4</ecNumber>
    </recommendedName>
</protein>
<gene>
    <name evidence="14" type="ORF">RCZ01_16120</name>
</gene>
<dbReference type="AlphaFoldDB" id="A0A5M4BA62"/>
<dbReference type="Pfam" id="PF00075">
    <property type="entry name" value="RNase_H"/>
    <property type="match status" value="1"/>
</dbReference>
<comment type="subcellular location">
    <subcellularLocation>
        <location evidence="11">Cytoplasm</location>
    </subcellularLocation>
</comment>
<comment type="caution">
    <text evidence="14">The sequence shown here is derived from an EMBL/GenBank/DDBJ whole genome shotgun (WGS) entry which is preliminary data.</text>
</comment>
<dbReference type="GO" id="GO:0003676">
    <property type="term" value="F:nucleic acid binding"/>
    <property type="evidence" value="ECO:0007669"/>
    <property type="project" value="UniProtKB-UniRule"/>
</dbReference>
<dbReference type="GO" id="GO:0004523">
    <property type="term" value="F:RNA-DNA hybrid ribonuclease activity"/>
    <property type="evidence" value="ECO:0007669"/>
    <property type="project" value="UniProtKB-UniRule"/>
</dbReference>
<evidence type="ECO:0000256" key="4">
    <source>
        <dbReference type="ARBA" id="ARBA00012180"/>
    </source>
</evidence>
<dbReference type="SUPFAM" id="SSF55658">
    <property type="entry name" value="L9 N-domain-like"/>
    <property type="match status" value="1"/>
</dbReference>
<dbReference type="InterPro" id="IPR017290">
    <property type="entry name" value="RNase_H_bac"/>
</dbReference>
<evidence type="ECO:0000256" key="6">
    <source>
        <dbReference type="ARBA" id="ARBA00022722"/>
    </source>
</evidence>
<dbReference type="EC" id="3.1.26.4" evidence="4 11"/>
<keyword evidence="9 11" id="KW-0378">Hydrolase</keyword>
<comment type="similarity">
    <text evidence="3 11">Belongs to the RNase H family.</text>
</comment>
<keyword evidence="10 11" id="KW-0460">Magnesium</keyword>
<evidence type="ECO:0000256" key="8">
    <source>
        <dbReference type="ARBA" id="ARBA00022759"/>
    </source>
</evidence>
<evidence type="ECO:0000256" key="11">
    <source>
        <dbReference type="PIRNR" id="PIRNR037839"/>
    </source>
</evidence>
<keyword evidence="15" id="KW-1185">Reference proteome</keyword>
<evidence type="ECO:0000313" key="15">
    <source>
        <dbReference type="Proteomes" id="UP000398217"/>
    </source>
</evidence>
<comment type="function">
    <text evidence="2 11">Endonuclease that specifically degrades the RNA of RNA-DNA hybrids.</text>
</comment>
<evidence type="ECO:0000256" key="10">
    <source>
        <dbReference type="ARBA" id="ARBA00022842"/>
    </source>
</evidence>
<dbReference type="EMBL" id="BLBC01000009">
    <property type="protein sequence ID" value="GET46310.1"/>
    <property type="molecule type" value="Genomic_DNA"/>
</dbReference>
<feature type="binding site" evidence="12">
    <location>
        <position position="146"/>
    </location>
    <ligand>
        <name>Mg(2+)</name>
        <dbReference type="ChEBI" id="CHEBI:18420"/>
        <label>2</label>
    </ligand>
</feature>
<dbReference type="OrthoDB" id="9811552at2"/>
<dbReference type="CDD" id="cd13935">
    <property type="entry name" value="RNase_H_bacteria_like"/>
    <property type="match status" value="1"/>
</dbReference>
<dbReference type="Pfam" id="PF01693">
    <property type="entry name" value="Cauli_VI"/>
    <property type="match status" value="1"/>
</dbReference>
<evidence type="ECO:0000313" key="14">
    <source>
        <dbReference type="EMBL" id="GET46310.1"/>
    </source>
</evidence>
<dbReference type="PROSITE" id="PS50879">
    <property type="entry name" value="RNASE_H_1"/>
    <property type="match status" value="1"/>
</dbReference>
<evidence type="ECO:0000256" key="5">
    <source>
        <dbReference type="ARBA" id="ARBA00017721"/>
    </source>
</evidence>
<keyword evidence="7 11" id="KW-0479">Metal-binding</keyword>
<evidence type="ECO:0000256" key="3">
    <source>
        <dbReference type="ARBA" id="ARBA00005300"/>
    </source>
</evidence>
<dbReference type="Gene3D" id="3.30.420.10">
    <property type="entry name" value="Ribonuclease H-like superfamily/Ribonuclease H"/>
    <property type="match status" value="1"/>
</dbReference>
<dbReference type="InterPro" id="IPR037056">
    <property type="entry name" value="RNase_H1_N_sf"/>
</dbReference>
<evidence type="ECO:0000256" key="12">
    <source>
        <dbReference type="PIRSR" id="PIRSR037839-1"/>
    </source>
</evidence>
<comment type="catalytic activity">
    <reaction evidence="11">
        <text>Endonucleolytic cleavage to 5'-phosphomonoester.</text>
        <dbReference type="EC" id="3.1.26.4"/>
    </reaction>
</comment>
<evidence type="ECO:0000259" key="13">
    <source>
        <dbReference type="PROSITE" id="PS50879"/>
    </source>
</evidence>
<dbReference type="InterPro" id="IPR009027">
    <property type="entry name" value="Ribosomal_bL9/RNase_H1_N"/>
</dbReference>
<sequence length="212" mass="24190">MAKKKFYVVWEGHKTGVFSSWEQCKNAVEGFPNAKYKSFPSLELARKAFSESFDNYKGKTFFKSELSDNELKQIGKPKIPSIAVDAACSGNPGVMEYRGVDTQTGKELFRIPPMQGGTNNIGEFLAIVHALALLKKQNQTIPIYSDSKIAINWVRQKNCKTNVTENDKNRKIFELIERAEIWLHENTFPNHILKWETKAWGEIPADFGRKNN</sequence>
<feature type="domain" description="RNase H type-1" evidence="13">
    <location>
        <begin position="76"/>
        <end position="212"/>
    </location>
</feature>